<reference evidence="2 3" key="1">
    <citation type="submission" date="2019-06" db="EMBL/GenBank/DDBJ databases">
        <title>Complete genome sequence of Aeromonas hydrophila bacteriophage D3.</title>
        <authorList>
            <person name="Rai S."/>
            <person name="Tyagi A."/>
            <person name="Kumar N."/>
            <person name="Singh N."/>
        </authorList>
    </citation>
    <scope>NUCLEOTIDE SEQUENCE [LARGE SCALE GENOMIC DNA]</scope>
</reference>
<proteinExistence type="predicted"/>
<evidence type="ECO:0000313" key="3">
    <source>
        <dbReference type="Proteomes" id="UP000319658"/>
    </source>
</evidence>
<dbReference type="Proteomes" id="UP000319658">
    <property type="component" value="Segment"/>
</dbReference>
<keyword evidence="1" id="KW-1133">Transmembrane helix</keyword>
<protein>
    <submittedName>
        <fullName evidence="2">Uncharacterized protein</fullName>
    </submittedName>
</protein>
<dbReference type="EMBL" id="MN102098">
    <property type="protein sequence ID" value="QDJ97157.1"/>
    <property type="molecule type" value="Genomic_DNA"/>
</dbReference>
<keyword evidence="1" id="KW-0812">Transmembrane</keyword>
<feature type="transmembrane region" description="Helical" evidence="1">
    <location>
        <begin position="48"/>
        <end position="72"/>
    </location>
</feature>
<feature type="transmembrane region" description="Helical" evidence="1">
    <location>
        <begin position="6"/>
        <end position="27"/>
    </location>
</feature>
<evidence type="ECO:0000313" key="2">
    <source>
        <dbReference type="EMBL" id="QDJ97157.1"/>
    </source>
</evidence>
<organism evidence="2 3">
    <name type="scientific">Aeromonas phage D3</name>
    <dbReference type="NCBI Taxonomy" id="2593327"/>
    <lineage>
        <taxon>Viruses</taxon>
        <taxon>Duplodnaviria</taxon>
        <taxon>Heunggongvirae</taxon>
        <taxon>Uroviricota</taxon>
        <taxon>Caudoviricetes</taxon>
        <taxon>Chimalliviridae</taxon>
        <taxon>Ludhianavirus</taxon>
        <taxon>Ludhianavirus D3</taxon>
    </lineage>
</organism>
<evidence type="ECO:0000256" key="1">
    <source>
        <dbReference type="SAM" id="Phobius"/>
    </source>
</evidence>
<accession>A0A514TVV8</accession>
<name>A0A514TVV8_9CAUD</name>
<keyword evidence="1" id="KW-0472">Membrane</keyword>
<keyword evidence="3" id="KW-1185">Reference proteome</keyword>
<gene>
    <name evidence="2" type="ORF">D3_0159</name>
</gene>
<sequence>MSILEMIALACSLFVIAVSFIAIYHINRMKNLCYNDYVVRGEIWRVRLVAWSINAFLLISVLRLVMSIWIYFSKMF</sequence>